<accession>A0ABR4HVA4</accession>
<name>A0ABR4HVA4_9EURO</name>
<protein>
    <submittedName>
        <fullName evidence="1">Uncharacterized protein</fullName>
    </submittedName>
</protein>
<gene>
    <name evidence="1" type="ORF">BDW59DRAFT_151782</name>
</gene>
<comment type="caution">
    <text evidence="1">The sequence shown here is derived from an EMBL/GenBank/DDBJ whole genome shotgun (WGS) entry which is preliminary data.</text>
</comment>
<evidence type="ECO:0000313" key="1">
    <source>
        <dbReference type="EMBL" id="KAL2819014.1"/>
    </source>
</evidence>
<evidence type="ECO:0000313" key="2">
    <source>
        <dbReference type="Proteomes" id="UP001610335"/>
    </source>
</evidence>
<sequence length="69" mass="8011">MGIVHWLRKVKKRQNTSVFRLSTDSYCFMFCYIDESSHVCLCCLFPHLSFQITTSDIKNSTPSEQCISV</sequence>
<proteinExistence type="predicted"/>
<keyword evidence="2" id="KW-1185">Reference proteome</keyword>
<organism evidence="1 2">
    <name type="scientific">Aspergillus cavernicola</name>
    <dbReference type="NCBI Taxonomy" id="176166"/>
    <lineage>
        <taxon>Eukaryota</taxon>
        <taxon>Fungi</taxon>
        <taxon>Dikarya</taxon>
        <taxon>Ascomycota</taxon>
        <taxon>Pezizomycotina</taxon>
        <taxon>Eurotiomycetes</taxon>
        <taxon>Eurotiomycetidae</taxon>
        <taxon>Eurotiales</taxon>
        <taxon>Aspergillaceae</taxon>
        <taxon>Aspergillus</taxon>
        <taxon>Aspergillus subgen. Nidulantes</taxon>
    </lineage>
</organism>
<reference evidence="1 2" key="1">
    <citation type="submission" date="2024-07" db="EMBL/GenBank/DDBJ databases">
        <title>Section-level genome sequencing and comparative genomics of Aspergillus sections Usti and Cavernicolus.</title>
        <authorList>
            <consortium name="Lawrence Berkeley National Laboratory"/>
            <person name="Nybo J.L."/>
            <person name="Vesth T.C."/>
            <person name="Theobald S."/>
            <person name="Frisvad J.C."/>
            <person name="Larsen T.O."/>
            <person name="Kjaerboelling I."/>
            <person name="Rothschild-Mancinelli K."/>
            <person name="Lyhne E.K."/>
            <person name="Kogle M.E."/>
            <person name="Barry K."/>
            <person name="Clum A."/>
            <person name="Na H."/>
            <person name="Ledsgaard L."/>
            <person name="Lin J."/>
            <person name="Lipzen A."/>
            <person name="Kuo A."/>
            <person name="Riley R."/>
            <person name="Mondo S."/>
            <person name="LaButti K."/>
            <person name="Haridas S."/>
            <person name="Pangalinan J."/>
            <person name="Salamov A.A."/>
            <person name="Simmons B.A."/>
            <person name="Magnuson J.K."/>
            <person name="Chen J."/>
            <person name="Drula E."/>
            <person name="Henrissat B."/>
            <person name="Wiebenga A."/>
            <person name="Lubbers R.J."/>
            <person name="Gomes A.C."/>
            <person name="Makela M.R."/>
            <person name="Stajich J."/>
            <person name="Grigoriev I.V."/>
            <person name="Mortensen U.H."/>
            <person name="De vries R.P."/>
            <person name="Baker S.E."/>
            <person name="Andersen M.R."/>
        </authorList>
    </citation>
    <scope>NUCLEOTIDE SEQUENCE [LARGE SCALE GENOMIC DNA]</scope>
    <source>
        <strain evidence="1 2">CBS 600.67</strain>
    </source>
</reference>
<dbReference type="EMBL" id="JBFXLS010000080">
    <property type="protein sequence ID" value="KAL2819014.1"/>
    <property type="molecule type" value="Genomic_DNA"/>
</dbReference>
<dbReference type="Proteomes" id="UP001610335">
    <property type="component" value="Unassembled WGS sequence"/>
</dbReference>